<feature type="transmembrane region" description="Helical" evidence="6">
    <location>
        <begin position="384"/>
        <end position="410"/>
    </location>
</feature>
<comment type="caution">
    <text evidence="7">The sequence shown here is derived from an EMBL/GenBank/DDBJ whole genome shotgun (WGS) entry which is preliminary data.</text>
</comment>
<keyword evidence="2" id="KW-1003">Cell membrane</keyword>
<feature type="transmembrane region" description="Helical" evidence="6">
    <location>
        <begin position="297"/>
        <end position="321"/>
    </location>
</feature>
<dbReference type="CDD" id="cd13128">
    <property type="entry name" value="MATE_Wzx_like"/>
    <property type="match status" value="1"/>
</dbReference>
<dbReference type="Proteomes" id="UP000571751">
    <property type="component" value="Unassembled WGS sequence"/>
</dbReference>
<feature type="transmembrane region" description="Helical" evidence="6">
    <location>
        <begin position="212"/>
        <end position="230"/>
    </location>
</feature>
<feature type="transmembrane region" description="Helical" evidence="6">
    <location>
        <begin position="359"/>
        <end position="378"/>
    </location>
</feature>
<gene>
    <name evidence="7" type="ORF">HNP95_001258</name>
</gene>
<dbReference type="InterPro" id="IPR002797">
    <property type="entry name" value="Polysacc_synth"/>
</dbReference>
<feature type="transmembrane region" description="Helical" evidence="6">
    <location>
        <begin position="327"/>
        <end position="347"/>
    </location>
</feature>
<dbReference type="InterPro" id="IPR050833">
    <property type="entry name" value="Poly_Biosynth_Transport"/>
</dbReference>
<evidence type="ECO:0000256" key="5">
    <source>
        <dbReference type="ARBA" id="ARBA00023136"/>
    </source>
</evidence>
<feature type="transmembrane region" description="Helical" evidence="6">
    <location>
        <begin position="36"/>
        <end position="64"/>
    </location>
</feature>
<feature type="transmembrane region" description="Helical" evidence="6">
    <location>
        <begin position="246"/>
        <end position="266"/>
    </location>
</feature>
<proteinExistence type="predicted"/>
<keyword evidence="3 6" id="KW-0812">Transmembrane</keyword>
<organism evidence="7 8">
    <name type="scientific">Methanococcus maripaludis</name>
    <name type="common">Methanococcus deltae</name>
    <dbReference type="NCBI Taxonomy" id="39152"/>
    <lineage>
        <taxon>Archaea</taxon>
        <taxon>Methanobacteriati</taxon>
        <taxon>Methanobacteriota</taxon>
        <taxon>Methanomada group</taxon>
        <taxon>Methanococci</taxon>
        <taxon>Methanococcales</taxon>
        <taxon>Methanococcaceae</taxon>
        <taxon>Methanococcus</taxon>
    </lineage>
</organism>
<sequence length="416" mass="46074">MKDIQWSFISLLTASLSHLLLRILLGRELGPSGLGLYTLVFTIYMFGMQFAAFGIGAALTKYVAEFSDDINKVKEYISAGFFSSIVSGSLIGIVLFLFSGIISLNVFRLPEMVELLKITAVCFPFIAIYKAATGTLNGFRNMKSYAFLDISLNASVLLVSLILVFLLKLCTFGAVLGFVIPTIFFGIFSVIFLRSNIIFSKTLFKNDIFKSILNFGVYVVLGNSIAYLYSHIDSLMIGYYLSETEVGFYAVAAIFIQGVTLIPGAIQKISNPMISKNYGLKNYTNMIVFIKKVVSKVFLLSLCISLFFVVFGKLLICKLFGNDYLPAYVPLMILLIGYTVHSSYYSISTFFSSIGKVRLSFKIAVISALLNLILNILLIPKYGIIGAASATTISLITMTILKFGLIRLFIKRGWVF</sequence>
<feature type="transmembrane region" description="Helical" evidence="6">
    <location>
        <begin position="172"/>
        <end position="192"/>
    </location>
</feature>
<dbReference type="AlphaFoldDB" id="A0A7J9PTQ5"/>
<evidence type="ECO:0000256" key="2">
    <source>
        <dbReference type="ARBA" id="ARBA00022475"/>
    </source>
</evidence>
<dbReference type="EMBL" id="JACDUP010000002">
    <property type="protein sequence ID" value="MBA2869079.1"/>
    <property type="molecule type" value="Genomic_DNA"/>
</dbReference>
<evidence type="ECO:0000256" key="3">
    <source>
        <dbReference type="ARBA" id="ARBA00022692"/>
    </source>
</evidence>
<evidence type="ECO:0000313" key="8">
    <source>
        <dbReference type="Proteomes" id="UP000571751"/>
    </source>
</evidence>
<dbReference type="Pfam" id="PF01943">
    <property type="entry name" value="Polysacc_synt"/>
    <property type="match status" value="1"/>
</dbReference>
<feature type="transmembrane region" description="Helical" evidence="6">
    <location>
        <begin position="115"/>
        <end position="132"/>
    </location>
</feature>
<keyword evidence="5 6" id="KW-0472">Membrane</keyword>
<feature type="transmembrane region" description="Helical" evidence="6">
    <location>
        <begin position="76"/>
        <end position="103"/>
    </location>
</feature>
<accession>A0A7J9PTQ5</accession>
<dbReference type="GO" id="GO:0005886">
    <property type="term" value="C:plasma membrane"/>
    <property type="evidence" value="ECO:0007669"/>
    <property type="project" value="UniProtKB-SubCell"/>
</dbReference>
<feature type="transmembrane region" description="Helical" evidence="6">
    <location>
        <begin position="144"/>
        <end position="166"/>
    </location>
</feature>
<comment type="subcellular location">
    <subcellularLocation>
        <location evidence="1">Cell membrane</location>
        <topology evidence="1">Multi-pass membrane protein</topology>
    </subcellularLocation>
</comment>
<evidence type="ECO:0000256" key="1">
    <source>
        <dbReference type="ARBA" id="ARBA00004651"/>
    </source>
</evidence>
<evidence type="ECO:0000256" key="4">
    <source>
        <dbReference type="ARBA" id="ARBA00022989"/>
    </source>
</evidence>
<keyword evidence="4 6" id="KW-1133">Transmembrane helix</keyword>
<evidence type="ECO:0000313" key="7">
    <source>
        <dbReference type="EMBL" id="MBA2869079.1"/>
    </source>
</evidence>
<dbReference type="PANTHER" id="PTHR30250:SF27">
    <property type="entry name" value="POLYSACCHARIDE BIOSYNTHESIS PROTEIN"/>
    <property type="match status" value="1"/>
</dbReference>
<evidence type="ECO:0000256" key="6">
    <source>
        <dbReference type="SAM" id="Phobius"/>
    </source>
</evidence>
<name>A0A7J9PTQ5_METMI</name>
<reference evidence="7 8" key="1">
    <citation type="submission" date="2020-07" db="EMBL/GenBank/DDBJ databases">
        <title>Genomic Encyclopedia of Type Strains, Phase IV (KMG-V): Genome sequencing to study the core and pangenomes of soil and plant-associated prokaryotes.</title>
        <authorList>
            <person name="Whitman W."/>
        </authorList>
    </citation>
    <scope>NUCLEOTIDE SEQUENCE [LARGE SCALE GENOMIC DNA]</scope>
    <source>
        <strain evidence="7 8">C14</strain>
    </source>
</reference>
<protein>
    <submittedName>
        <fullName evidence="7">O-antigen/teichoic acid export membrane protein</fullName>
    </submittedName>
</protein>
<dbReference type="PANTHER" id="PTHR30250">
    <property type="entry name" value="PST FAMILY PREDICTED COLANIC ACID TRANSPORTER"/>
    <property type="match status" value="1"/>
</dbReference>